<gene>
    <name evidence="1" type="ORF">ACFOD7_14350</name>
</gene>
<evidence type="ECO:0000313" key="1">
    <source>
        <dbReference type="EMBL" id="MFC3169230.1"/>
    </source>
</evidence>
<keyword evidence="2" id="KW-1185">Reference proteome</keyword>
<accession>A0ABV7IKD7</accession>
<proteinExistence type="predicted"/>
<name>A0ABV7IKD7_9RHOB</name>
<dbReference type="Proteomes" id="UP001595557">
    <property type="component" value="Unassembled WGS sequence"/>
</dbReference>
<protein>
    <recommendedName>
        <fullName evidence="3">Bacteriophage lambda head decoration protein D</fullName>
    </recommendedName>
</protein>
<evidence type="ECO:0000313" key="2">
    <source>
        <dbReference type="Proteomes" id="UP001595557"/>
    </source>
</evidence>
<dbReference type="EMBL" id="JBHRTE010000059">
    <property type="protein sequence ID" value="MFC3169230.1"/>
    <property type="molecule type" value="Genomic_DNA"/>
</dbReference>
<organism evidence="1 2">
    <name type="scientific">Paracoccus fontiphilus</name>
    <dbReference type="NCBI Taxonomy" id="1815556"/>
    <lineage>
        <taxon>Bacteria</taxon>
        <taxon>Pseudomonadati</taxon>
        <taxon>Pseudomonadota</taxon>
        <taxon>Alphaproteobacteria</taxon>
        <taxon>Rhodobacterales</taxon>
        <taxon>Paracoccaceae</taxon>
        <taxon>Paracoccus</taxon>
    </lineage>
</organism>
<dbReference type="RefSeq" id="WP_207464453.1">
    <property type="nucleotide sequence ID" value="NZ_JAFNAW010000001.1"/>
</dbReference>
<comment type="caution">
    <text evidence="1">The sequence shown here is derived from an EMBL/GenBank/DDBJ whole genome shotgun (WGS) entry which is preliminary data.</text>
</comment>
<evidence type="ECO:0008006" key="3">
    <source>
        <dbReference type="Google" id="ProtNLM"/>
    </source>
</evidence>
<sequence>MAGPNVIYRGPADRTPKTVNDRKVSGALLPGTFVEDNGTNLVQLTTAVGKRPLVLGIQDYIGQHPDTAYTSGDTGVAYEANPNDVFSARLAAGTYAANAPLTIAAAGRLAAAAAGSVVVAFFDGVPGTFAAGDRADVRIANSYTAA</sequence>
<reference evidence="2" key="1">
    <citation type="journal article" date="2019" name="Int. J. Syst. Evol. Microbiol.">
        <title>The Global Catalogue of Microorganisms (GCM) 10K type strain sequencing project: providing services to taxonomists for standard genome sequencing and annotation.</title>
        <authorList>
            <consortium name="The Broad Institute Genomics Platform"/>
            <consortium name="The Broad Institute Genome Sequencing Center for Infectious Disease"/>
            <person name="Wu L."/>
            <person name="Ma J."/>
        </authorList>
    </citation>
    <scope>NUCLEOTIDE SEQUENCE [LARGE SCALE GENOMIC DNA]</scope>
    <source>
        <strain evidence="2">KCTC 52239</strain>
    </source>
</reference>